<accession>A0AA88LV35</accession>
<comment type="caution">
    <text evidence="3">The sequence shown here is derived from an EMBL/GenBank/DDBJ whole genome shotgun (WGS) entry which is preliminary data.</text>
</comment>
<evidence type="ECO:0008006" key="5">
    <source>
        <dbReference type="Google" id="ProtNLM"/>
    </source>
</evidence>
<organism evidence="3 4">
    <name type="scientific">Tachysurus vachellii</name>
    <name type="common">Darkbarbel catfish</name>
    <name type="synonym">Pelteobagrus vachellii</name>
    <dbReference type="NCBI Taxonomy" id="175792"/>
    <lineage>
        <taxon>Eukaryota</taxon>
        <taxon>Metazoa</taxon>
        <taxon>Chordata</taxon>
        <taxon>Craniata</taxon>
        <taxon>Vertebrata</taxon>
        <taxon>Euteleostomi</taxon>
        <taxon>Actinopterygii</taxon>
        <taxon>Neopterygii</taxon>
        <taxon>Teleostei</taxon>
        <taxon>Ostariophysi</taxon>
        <taxon>Siluriformes</taxon>
        <taxon>Bagridae</taxon>
        <taxon>Tachysurus</taxon>
    </lineage>
</organism>
<dbReference type="EMBL" id="JAVHJS010000020">
    <property type="protein sequence ID" value="KAK2824809.1"/>
    <property type="molecule type" value="Genomic_DNA"/>
</dbReference>
<feature type="compositionally biased region" description="Pro residues" evidence="1">
    <location>
        <begin position="248"/>
        <end position="260"/>
    </location>
</feature>
<feature type="region of interest" description="Disordered" evidence="1">
    <location>
        <begin position="202"/>
        <end position="277"/>
    </location>
</feature>
<dbReference type="AlphaFoldDB" id="A0AA88LV35"/>
<feature type="compositionally biased region" description="Polar residues" evidence="1">
    <location>
        <begin position="267"/>
        <end position="277"/>
    </location>
</feature>
<name>A0AA88LV35_TACVA</name>
<sequence>MERHVSVLLLCVMRIAEGFPVSSQLSSAPSQSSPGYTLLVPVRITGMNGPQVVLVPVITDWTTQRNQNPTAQSEQTLRENEQQHMTSQNLLENQKVNSPLLQRPTVSPDTPLPENPLPQGQVLPPVWNPISGVVPLQPGVTGQMFVPVWAPPAGGAAGGQRQVVSVAQPAALSNSASSEEGDMQVIYILPISAEIPNLGMMEGGQGGVDAELRSNPNANLHLKPDTIPNPDPNPGHLQLHSASAPVADPGPAPGTTPSPALPAGVQEKTSPSQKSAH</sequence>
<proteinExistence type="predicted"/>
<keyword evidence="4" id="KW-1185">Reference proteome</keyword>
<dbReference type="Proteomes" id="UP001187315">
    <property type="component" value="Unassembled WGS sequence"/>
</dbReference>
<evidence type="ECO:0000256" key="1">
    <source>
        <dbReference type="SAM" id="MobiDB-lite"/>
    </source>
</evidence>
<gene>
    <name evidence="3" type="ORF">Q7C36_018736</name>
</gene>
<feature type="region of interest" description="Disordered" evidence="1">
    <location>
        <begin position="101"/>
        <end position="120"/>
    </location>
</feature>
<feature type="signal peptide" evidence="2">
    <location>
        <begin position="1"/>
        <end position="18"/>
    </location>
</feature>
<evidence type="ECO:0000313" key="4">
    <source>
        <dbReference type="Proteomes" id="UP001187315"/>
    </source>
</evidence>
<feature type="compositionally biased region" description="Polar residues" evidence="1">
    <location>
        <begin position="65"/>
        <end position="75"/>
    </location>
</feature>
<protein>
    <recommendedName>
        <fullName evidence="5">Amelotin</fullName>
    </recommendedName>
</protein>
<feature type="region of interest" description="Disordered" evidence="1">
    <location>
        <begin position="65"/>
        <end position="86"/>
    </location>
</feature>
<feature type="chain" id="PRO_5041739679" description="Amelotin" evidence="2">
    <location>
        <begin position="19"/>
        <end position="277"/>
    </location>
</feature>
<reference evidence="3" key="1">
    <citation type="submission" date="2023-08" db="EMBL/GenBank/DDBJ databases">
        <title>Pelteobagrus vachellii genome.</title>
        <authorList>
            <person name="Liu H."/>
        </authorList>
    </citation>
    <scope>NUCLEOTIDE SEQUENCE</scope>
    <source>
        <strain evidence="3">PRFRI_2022a</strain>
        <tissue evidence="3">Muscle</tissue>
    </source>
</reference>
<keyword evidence="2" id="KW-0732">Signal</keyword>
<evidence type="ECO:0000256" key="2">
    <source>
        <dbReference type="SAM" id="SignalP"/>
    </source>
</evidence>
<evidence type="ECO:0000313" key="3">
    <source>
        <dbReference type="EMBL" id="KAK2824809.1"/>
    </source>
</evidence>